<evidence type="ECO:0000256" key="24">
    <source>
        <dbReference type="ARBA" id="ARBA00023163"/>
    </source>
</evidence>
<feature type="domain" description="BZIP" evidence="29">
    <location>
        <begin position="44"/>
        <end position="107"/>
    </location>
</feature>
<dbReference type="SUPFAM" id="SSF57959">
    <property type="entry name" value="Leucine zipper domain"/>
    <property type="match status" value="1"/>
</dbReference>
<evidence type="ECO:0000256" key="2">
    <source>
        <dbReference type="ARBA" id="ARBA00004406"/>
    </source>
</evidence>
<proteinExistence type="predicted"/>
<dbReference type="PANTHER" id="PTHR46542">
    <property type="entry name" value="X-BOX BINDING PROTEIN 1"/>
    <property type="match status" value="1"/>
</dbReference>
<dbReference type="GO" id="GO:0005789">
    <property type="term" value="C:endoplasmic reticulum membrane"/>
    <property type="evidence" value="ECO:0007669"/>
    <property type="project" value="UniProtKB-SubCell"/>
</dbReference>
<evidence type="ECO:0000256" key="21">
    <source>
        <dbReference type="ARBA" id="ARBA00023125"/>
    </source>
</evidence>
<reference evidence="31" key="1">
    <citation type="journal article" date="2017" name="bioRxiv">
        <title>Comparative analysis of the genomes of Stylophora pistillata and Acropora digitifera provides evidence for extensive differences between species of corals.</title>
        <authorList>
            <person name="Voolstra C.R."/>
            <person name="Li Y."/>
            <person name="Liew Y.J."/>
            <person name="Baumgarten S."/>
            <person name="Zoccola D."/>
            <person name="Flot J.-F."/>
            <person name="Tambutte S."/>
            <person name="Allemand D."/>
            <person name="Aranda M."/>
        </authorList>
    </citation>
    <scope>NUCLEOTIDE SEQUENCE [LARGE SCALE GENOMIC DNA]</scope>
</reference>
<organism evidence="30 31">
    <name type="scientific">Stylophora pistillata</name>
    <name type="common">Smooth cauliflower coral</name>
    <dbReference type="NCBI Taxonomy" id="50429"/>
    <lineage>
        <taxon>Eukaryota</taxon>
        <taxon>Metazoa</taxon>
        <taxon>Cnidaria</taxon>
        <taxon>Anthozoa</taxon>
        <taxon>Hexacorallia</taxon>
        <taxon>Scleractinia</taxon>
        <taxon>Astrocoeniina</taxon>
        <taxon>Pocilloporidae</taxon>
        <taxon>Stylophora</taxon>
    </lineage>
</organism>
<keyword evidence="15" id="KW-0832">Ubl conjugation</keyword>
<dbReference type="Pfam" id="PF00170">
    <property type="entry name" value="bZIP_1"/>
    <property type="match status" value="1"/>
</dbReference>
<evidence type="ECO:0000256" key="7">
    <source>
        <dbReference type="ARBA" id="ARBA00022541"/>
    </source>
</evidence>
<evidence type="ECO:0000313" key="31">
    <source>
        <dbReference type="Proteomes" id="UP000225706"/>
    </source>
</evidence>
<dbReference type="GO" id="GO:0000981">
    <property type="term" value="F:DNA-binding transcription factor activity, RNA polymerase II-specific"/>
    <property type="evidence" value="ECO:0007669"/>
    <property type="project" value="TreeGrafter"/>
</dbReference>
<evidence type="ECO:0000259" key="29">
    <source>
        <dbReference type="PROSITE" id="PS50217"/>
    </source>
</evidence>
<dbReference type="InterPro" id="IPR046347">
    <property type="entry name" value="bZIP_sf"/>
</dbReference>
<keyword evidence="11" id="KW-0812">Transmembrane</keyword>
<keyword evidence="25" id="KW-0834">Unfolded protein response</keyword>
<evidence type="ECO:0000256" key="4">
    <source>
        <dbReference type="ARBA" id="ARBA00004648"/>
    </source>
</evidence>
<keyword evidence="26" id="KW-0539">Nucleus</keyword>
<evidence type="ECO:0000256" key="5">
    <source>
        <dbReference type="ARBA" id="ARBA00022473"/>
    </source>
</evidence>
<evidence type="ECO:0000256" key="16">
    <source>
        <dbReference type="ARBA" id="ARBA00022968"/>
    </source>
</evidence>
<accession>A0A2B4S4J0</accession>
<keyword evidence="5" id="KW-0217">Developmental protein</keyword>
<dbReference type="SMART" id="SM00338">
    <property type="entry name" value="BRLZ"/>
    <property type="match status" value="1"/>
</dbReference>
<feature type="coiled-coil region" evidence="28">
    <location>
        <begin position="62"/>
        <end position="96"/>
    </location>
</feature>
<evidence type="ECO:0000256" key="25">
    <source>
        <dbReference type="ARBA" id="ARBA00023230"/>
    </source>
</evidence>
<keyword evidence="19" id="KW-0805">Transcription regulation</keyword>
<name>A0A2B4S4J0_STYPI</name>
<evidence type="ECO:0000256" key="28">
    <source>
        <dbReference type="SAM" id="Coils"/>
    </source>
</evidence>
<dbReference type="InterPro" id="IPR052470">
    <property type="entry name" value="ER_Stress-Reg_TF"/>
</dbReference>
<evidence type="ECO:0000256" key="9">
    <source>
        <dbReference type="ARBA" id="ARBA00022657"/>
    </source>
</evidence>
<keyword evidence="14" id="KW-0256">Endoplasmic reticulum</keyword>
<evidence type="ECO:0000256" key="1">
    <source>
        <dbReference type="ARBA" id="ARBA00004123"/>
    </source>
</evidence>
<comment type="subcellular location">
    <subcellularLocation>
        <location evidence="3">Cytoplasm</location>
    </subcellularLocation>
    <subcellularLocation>
        <location evidence="2">Endoplasmic reticulum membrane</location>
        <topology evidence="2">Peripheral membrane protein</topology>
    </subcellularLocation>
    <subcellularLocation>
        <location evidence="4">Endoplasmic reticulum membrane</location>
        <topology evidence="4">Single-pass type II membrane protein</topology>
    </subcellularLocation>
    <subcellularLocation>
        <location evidence="1">Nucleus</location>
    </subcellularLocation>
</comment>
<dbReference type="OrthoDB" id="20960at2759"/>
<dbReference type="STRING" id="50429.A0A2B4S4J0"/>
<keyword evidence="8" id="KW-0597">Phosphoprotein</keyword>
<keyword evidence="28" id="KW-0175">Coiled coil</keyword>
<dbReference type="PANTHER" id="PTHR46542:SF1">
    <property type="entry name" value="X-BOX BINDING PROTEIN 1"/>
    <property type="match status" value="1"/>
</dbReference>
<evidence type="ECO:0000256" key="23">
    <source>
        <dbReference type="ARBA" id="ARBA00023159"/>
    </source>
</evidence>
<dbReference type="CDD" id="cd14691">
    <property type="entry name" value="bZIP_XBP1"/>
    <property type="match status" value="1"/>
</dbReference>
<protein>
    <recommendedName>
        <fullName evidence="27">X-box-binding protein 1</fullName>
    </recommendedName>
</protein>
<keyword evidence="22" id="KW-0472">Membrane</keyword>
<sequence>MVDEVQMESKSINREAVLKSLVLNNSTTDGQPRKRKRLDNLSAEERALRRKLKNRVAAQTARDRKKARMTELEELVAQLEKENKTLRLDNESLRKHSEAVTIENSELRVRLGLTPPVSPAPVCTNYPSTPEASPDTKHNPVVIKKEAEYNEYASLSVSQQQGRLILFLSLITTWMTINNRRQYPHLMFLGNTGEHDMDFGLFELDGEGDSLTFIQPKQEATAAPTCCQHDTNTDSKEEVQSTDGTVPESSCSDITVADLVGMDCESLDSLDDLWNLKDFSKEFKDQNAEPEMLGCEMWEETFTEVLFPSLLVV</sequence>
<dbReference type="GO" id="GO:0030968">
    <property type="term" value="P:endoplasmic reticulum unfolded protein response"/>
    <property type="evidence" value="ECO:0007669"/>
    <property type="project" value="UniProtKB-ARBA"/>
</dbReference>
<dbReference type="PROSITE" id="PS50217">
    <property type="entry name" value="BZIP"/>
    <property type="match status" value="1"/>
</dbReference>
<evidence type="ECO:0000256" key="26">
    <source>
        <dbReference type="ARBA" id="ARBA00023242"/>
    </source>
</evidence>
<evidence type="ECO:0000256" key="11">
    <source>
        <dbReference type="ARBA" id="ARBA00022692"/>
    </source>
</evidence>
<dbReference type="GO" id="GO:0005634">
    <property type="term" value="C:nucleus"/>
    <property type="evidence" value="ECO:0007669"/>
    <property type="project" value="UniProtKB-SubCell"/>
</dbReference>
<evidence type="ECO:0000256" key="19">
    <source>
        <dbReference type="ARBA" id="ARBA00023015"/>
    </source>
</evidence>
<keyword evidence="12" id="KW-0053">Apoptosis</keyword>
<dbReference type="Gene3D" id="1.20.5.170">
    <property type="match status" value="1"/>
</dbReference>
<keyword evidence="31" id="KW-1185">Reference proteome</keyword>
<evidence type="ECO:0000256" key="10">
    <source>
        <dbReference type="ARBA" id="ARBA00022685"/>
    </source>
</evidence>
<dbReference type="EMBL" id="LSMT01000209">
    <property type="protein sequence ID" value="PFX23375.1"/>
    <property type="molecule type" value="Genomic_DNA"/>
</dbReference>
<keyword evidence="20" id="KW-0346">Stress response</keyword>
<evidence type="ECO:0000256" key="22">
    <source>
        <dbReference type="ARBA" id="ARBA00023136"/>
    </source>
</evidence>
<keyword evidence="16" id="KW-0735">Signal-anchor</keyword>
<dbReference type="FunFam" id="1.20.5.170:FF:000049">
    <property type="entry name" value="X-box binding protein 1"/>
    <property type="match status" value="1"/>
</dbReference>
<keyword evidence="7" id="KW-0517">Myogenesis</keyword>
<evidence type="ECO:0000256" key="17">
    <source>
        <dbReference type="ARBA" id="ARBA00022989"/>
    </source>
</evidence>
<evidence type="ECO:0000256" key="20">
    <source>
        <dbReference type="ARBA" id="ARBA00023016"/>
    </source>
</evidence>
<keyword evidence="9" id="KW-0037">Angiogenesis</keyword>
<keyword evidence="23" id="KW-0010">Activator</keyword>
<evidence type="ECO:0000256" key="12">
    <source>
        <dbReference type="ARBA" id="ARBA00022703"/>
    </source>
</evidence>
<evidence type="ECO:0000256" key="15">
    <source>
        <dbReference type="ARBA" id="ARBA00022843"/>
    </source>
</evidence>
<evidence type="ECO:0000313" key="30">
    <source>
        <dbReference type="EMBL" id="PFX23375.1"/>
    </source>
</evidence>
<comment type="caution">
    <text evidence="30">The sequence shown here is derived from an EMBL/GenBank/DDBJ whole genome shotgun (WGS) entry which is preliminary data.</text>
</comment>
<keyword evidence="10" id="KW-0165">Cleavage on pair of basic residues</keyword>
<evidence type="ECO:0000256" key="13">
    <source>
        <dbReference type="ARBA" id="ARBA00022782"/>
    </source>
</evidence>
<dbReference type="AlphaFoldDB" id="A0A2B4S4J0"/>
<gene>
    <name evidence="30" type="primary">Xbp1</name>
    <name evidence="30" type="ORF">AWC38_SpisGene12062</name>
</gene>
<keyword evidence="18" id="KW-0007">Acetylation</keyword>
<evidence type="ECO:0000256" key="3">
    <source>
        <dbReference type="ARBA" id="ARBA00004496"/>
    </source>
</evidence>
<evidence type="ECO:0000256" key="18">
    <source>
        <dbReference type="ARBA" id="ARBA00022990"/>
    </source>
</evidence>
<dbReference type="GO" id="GO:0030154">
    <property type="term" value="P:cell differentiation"/>
    <property type="evidence" value="ECO:0007669"/>
    <property type="project" value="UniProtKB-KW"/>
</dbReference>
<dbReference type="InterPro" id="IPR004827">
    <property type="entry name" value="bZIP"/>
</dbReference>
<dbReference type="PROSITE" id="PS00036">
    <property type="entry name" value="BZIP_BASIC"/>
    <property type="match status" value="1"/>
</dbReference>
<keyword evidence="13" id="KW-0221">Differentiation</keyword>
<evidence type="ECO:0000256" key="14">
    <source>
        <dbReference type="ARBA" id="ARBA00022824"/>
    </source>
</evidence>
<dbReference type="GO" id="GO:0007517">
    <property type="term" value="P:muscle organ development"/>
    <property type="evidence" value="ECO:0007669"/>
    <property type="project" value="UniProtKB-KW"/>
</dbReference>
<evidence type="ECO:0000256" key="6">
    <source>
        <dbReference type="ARBA" id="ARBA00022490"/>
    </source>
</evidence>
<dbReference type="GO" id="GO:0043066">
    <property type="term" value="P:negative regulation of apoptotic process"/>
    <property type="evidence" value="ECO:0007669"/>
    <property type="project" value="UniProtKB-ARBA"/>
</dbReference>
<keyword evidence="21" id="KW-0238">DNA-binding</keyword>
<dbReference type="Proteomes" id="UP000225706">
    <property type="component" value="Unassembled WGS sequence"/>
</dbReference>
<keyword evidence="24" id="KW-0804">Transcription</keyword>
<evidence type="ECO:0000256" key="27">
    <source>
        <dbReference type="ARBA" id="ARBA00040165"/>
    </source>
</evidence>
<keyword evidence="17" id="KW-1133">Transmembrane helix</keyword>
<dbReference type="GO" id="GO:0000977">
    <property type="term" value="F:RNA polymerase II transcription regulatory region sequence-specific DNA binding"/>
    <property type="evidence" value="ECO:0007669"/>
    <property type="project" value="TreeGrafter"/>
</dbReference>
<evidence type="ECO:0000256" key="8">
    <source>
        <dbReference type="ARBA" id="ARBA00022553"/>
    </source>
</evidence>
<keyword evidence="6" id="KW-0963">Cytoplasm</keyword>
<dbReference type="GO" id="GO:0006915">
    <property type="term" value="P:apoptotic process"/>
    <property type="evidence" value="ECO:0007669"/>
    <property type="project" value="UniProtKB-KW"/>
</dbReference>